<evidence type="ECO:0000313" key="3">
    <source>
        <dbReference type="Proteomes" id="UP001279734"/>
    </source>
</evidence>
<dbReference type="AlphaFoldDB" id="A0AAD3TM29"/>
<gene>
    <name evidence="2" type="ORF">Nepgr_033563</name>
</gene>
<sequence>MYSTQGILHGQNSRITLLAVHGLVFQQQNSKSRESYPNQVPAEAPISKSEERPTQEGPNKAPAPAVDTTNTVAKHQKAPQPYGQHIQDPDWRTTGPNCRLVAVPETTTTAVQ</sequence>
<reference evidence="2" key="1">
    <citation type="submission" date="2023-05" db="EMBL/GenBank/DDBJ databases">
        <title>Nepenthes gracilis genome sequencing.</title>
        <authorList>
            <person name="Fukushima K."/>
        </authorList>
    </citation>
    <scope>NUCLEOTIDE SEQUENCE</scope>
    <source>
        <strain evidence="2">SING2019-196</strain>
    </source>
</reference>
<name>A0AAD3TM29_NEPGR</name>
<accession>A0AAD3TM29</accession>
<feature type="compositionally biased region" description="Polar residues" evidence="1">
    <location>
        <begin position="28"/>
        <end position="38"/>
    </location>
</feature>
<organism evidence="2 3">
    <name type="scientific">Nepenthes gracilis</name>
    <name type="common">Slender pitcher plant</name>
    <dbReference type="NCBI Taxonomy" id="150966"/>
    <lineage>
        <taxon>Eukaryota</taxon>
        <taxon>Viridiplantae</taxon>
        <taxon>Streptophyta</taxon>
        <taxon>Embryophyta</taxon>
        <taxon>Tracheophyta</taxon>
        <taxon>Spermatophyta</taxon>
        <taxon>Magnoliopsida</taxon>
        <taxon>eudicotyledons</taxon>
        <taxon>Gunneridae</taxon>
        <taxon>Pentapetalae</taxon>
        <taxon>Caryophyllales</taxon>
        <taxon>Nepenthaceae</taxon>
        <taxon>Nepenthes</taxon>
    </lineage>
</organism>
<evidence type="ECO:0000313" key="2">
    <source>
        <dbReference type="EMBL" id="GMH31719.1"/>
    </source>
</evidence>
<proteinExistence type="predicted"/>
<protein>
    <submittedName>
        <fullName evidence="2">Uncharacterized protein</fullName>
    </submittedName>
</protein>
<comment type="caution">
    <text evidence="2">The sequence shown here is derived from an EMBL/GenBank/DDBJ whole genome shotgun (WGS) entry which is preliminary data.</text>
</comment>
<dbReference type="Proteomes" id="UP001279734">
    <property type="component" value="Unassembled WGS sequence"/>
</dbReference>
<evidence type="ECO:0000256" key="1">
    <source>
        <dbReference type="SAM" id="MobiDB-lite"/>
    </source>
</evidence>
<dbReference type="EMBL" id="BSYO01000040">
    <property type="protein sequence ID" value="GMH31719.1"/>
    <property type="molecule type" value="Genomic_DNA"/>
</dbReference>
<feature type="region of interest" description="Disordered" evidence="1">
    <location>
        <begin position="28"/>
        <end position="97"/>
    </location>
</feature>
<keyword evidence="3" id="KW-1185">Reference proteome</keyword>